<evidence type="ECO:0000256" key="1">
    <source>
        <dbReference type="SAM" id="MobiDB-lite"/>
    </source>
</evidence>
<feature type="transmembrane region" description="Helical" evidence="2">
    <location>
        <begin position="51"/>
        <end position="69"/>
    </location>
</feature>
<proteinExistence type="predicted"/>
<evidence type="ECO:0000313" key="3">
    <source>
        <dbReference type="EMBL" id="QDU31896.1"/>
    </source>
</evidence>
<feature type="region of interest" description="Disordered" evidence="1">
    <location>
        <begin position="1158"/>
        <end position="1198"/>
    </location>
</feature>
<feature type="region of interest" description="Disordered" evidence="1">
    <location>
        <begin position="1068"/>
        <end position="1094"/>
    </location>
</feature>
<reference evidence="3 4" key="1">
    <citation type="submission" date="2019-02" db="EMBL/GenBank/DDBJ databases">
        <title>Deep-cultivation of Planctomycetes and their phenomic and genomic characterization uncovers novel biology.</title>
        <authorList>
            <person name="Wiegand S."/>
            <person name="Jogler M."/>
            <person name="Boedeker C."/>
            <person name="Pinto D."/>
            <person name="Vollmers J."/>
            <person name="Rivas-Marin E."/>
            <person name="Kohn T."/>
            <person name="Peeters S.H."/>
            <person name="Heuer A."/>
            <person name="Rast P."/>
            <person name="Oberbeckmann S."/>
            <person name="Bunk B."/>
            <person name="Jeske O."/>
            <person name="Meyerdierks A."/>
            <person name="Storesund J.E."/>
            <person name="Kallscheuer N."/>
            <person name="Luecker S."/>
            <person name="Lage O.M."/>
            <person name="Pohl T."/>
            <person name="Merkel B.J."/>
            <person name="Hornburger P."/>
            <person name="Mueller R.-W."/>
            <person name="Bruemmer F."/>
            <person name="Labrenz M."/>
            <person name="Spormann A.M."/>
            <person name="Op den Camp H."/>
            <person name="Overmann J."/>
            <person name="Amann R."/>
            <person name="Jetten M.S.M."/>
            <person name="Mascher T."/>
            <person name="Medema M.H."/>
            <person name="Devos D.P."/>
            <person name="Kaster A.-K."/>
            <person name="Ovreas L."/>
            <person name="Rohde M."/>
            <person name="Galperin M.Y."/>
            <person name="Jogler C."/>
        </authorList>
    </citation>
    <scope>NUCLEOTIDE SEQUENCE [LARGE SCALE GENOMIC DNA]</scope>
    <source>
        <strain evidence="3 4">ETA_A8</strain>
    </source>
</reference>
<evidence type="ECO:0000256" key="2">
    <source>
        <dbReference type="SAM" id="Phobius"/>
    </source>
</evidence>
<dbReference type="KEGG" id="aagg:ETAA8_70580"/>
<feature type="compositionally biased region" description="Pro residues" evidence="1">
    <location>
        <begin position="1170"/>
        <end position="1182"/>
    </location>
</feature>
<dbReference type="OrthoDB" id="221492at2"/>
<protein>
    <submittedName>
        <fullName evidence="3">Uncharacterized protein</fullName>
    </submittedName>
</protein>
<organism evidence="3 4">
    <name type="scientific">Anatilimnocola aggregata</name>
    <dbReference type="NCBI Taxonomy" id="2528021"/>
    <lineage>
        <taxon>Bacteria</taxon>
        <taxon>Pseudomonadati</taxon>
        <taxon>Planctomycetota</taxon>
        <taxon>Planctomycetia</taxon>
        <taxon>Pirellulales</taxon>
        <taxon>Pirellulaceae</taxon>
        <taxon>Anatilimnocola</taxon>
    </lineage>
</organism>
<feature type="transmembrane region" description="Helical" evidence="2">
    <location>
        <begin position="21"/>
        <end position="39"/>
    </location>
</feature>
<name>A0A517YNV4_9BACT</name>
<feature type="region of interest" description="Disordered" evidence="1">
    <location>
        <begin position="848"/>
        <end position="870"/>
    </location>
</feature>
<feature type="region of interest" description="Disordered" evidence="1">
    <location>
        <begin position="893"/>
        <end position="926"/>
    </location>
</feature>
<keyword evidence="4" id="KW-1185">Reference proteome</keyword>
<dbReference type="RefSeq" id="WP_145099818.1">
    <property type="nucleotide sequence ID" value="NZ_CP036274.1"/>
</dbReference>
<feature type="compositionally biased region" description="Low complexity" evidence="1">
    <location>
        <begin position="1083"/>
        <end position="1094"/>
    </location>
</feature>
<evidence type="ECO:0000313" key="4">
    <source>
        <dbReference type="Proteomes" id="UP000315017"/>
    </source>
</evidence>
<dbReference type="AlphaFoldDB" id="A0A517YNV4"/>
<keyword evidence="2" id="KW-0812">Transmembrane</keyword>
<dbReference type="EMBL" id="CP036274">
    <property type="protein sequence ID" value="QDU31896.1"/>
    <property type="molecule type" value="Genomic_DNA"/>
</dbReference>
<dbReference type="Proteomes" id="UP000315017">
    <property type="component" value="Chromosome"/>
</dbReference>
<feature type="transmembrane region" description="Helical" evidence="2">
    <location>
        <begin position="151"/>
        <end position="168"/>
    </location>
</feature>
<gene>
    <name evidence="3" type="ORF">ETAA8_70580</name>
</gene>
<keyword evidence="2" id="KW-0472">Membrane</keyword>
<keyword evidence="2" id="KW-1133">Transmembrane helix</keyword>
<sequence length="1198" mass="131647">MKANLQERVSAIHQQAVQVQTWTAWSWTVGVSLAAAITAELIDFLLRLRSWPLRILLTASVVAVVVWAVRRWLVPWWHSSFSNVQVARRLEQLHPRLGERLSSAIAFLQQATDDPREGSLELRYAVVADAESIAADLPLESSIDRRPARRALAFAVALAIAALAIGLWQPTNFGRALARLVWPVGGPMWPPRNQLELVTAPTAVALGESFEVQLIDRNGHLPDDATITLQFDEPARRTERHLLQQRGEKLVFRIEQVLTGFRYRVTGGDDDSLPWHELQVVQPPKLTDLVSATEPPAYSGLKPERGGRLVKMLAGSQLMIEGRLDRAASAVRLQTATKEPLPEVQLAADRLSFHSPANSPWQPTKSQHVWIELVDETGSVTGRDGPLELQVIPDSPPSLAWDQPGDHGAFTSQALIPISAVAKDDLAVQRVELHYASIGSEPQQPQVVVLFEQAKPPARNFGEGDSRPITHVWDVSQAVKAAEGASFSLQLVAYDFHGQQTSTPPRRISLISTQDMQHRLVQRQGVVLEQLGEILRLQRQARTLVNDVAARQQDEGKWQTRDLDALQSADLQQRQVQRLLKNPDDGLTKQIDLMLAELKANRLQDEGIASRMESLQKQVARLCDDVLPTLEEQLAAALKTARLKSEATGDCADDSPLSLDGVTEQQNLAVAALEAMLGELAQWDNFSRISREVALLKQEQQKLREQTENVRVTLALAERDAEPLNLARQTAQRQLEAARLYDKLQGRMESLLAKLRDSDPLAAGSLADALDAATRLAIGGQMRSAARQLQEARAGQAVQSQDQVLAGLSEVLDRLASRRDQDAKRQLASLTAAAAELNNLTQRSENLAREAAAAAQANDPQKRQLQRLTKDAQRLAEEVAELARKLERLKAKKPGDSLKKAGQALGGTSQSAAGGNGGEAEQQARSALEDLQKAKQELQQDIQQAQEDLVREQLARLEAELAGLLKRQQNLVTETERLDGFKQANNGALGRAQQASLRSLAQEQRQLADAVQQSSEAFSSGETFQLALDGVRQQMQRAHRGLVRSQTDDSVIAPQQQAVARLKQLITAARSQDSAPENEEPAEQGPQQQTGGQPEVRSIGELQLLAQLQTEINRRTTELETARVASGDFTAEQQTELQELAAEQGKLAEIILKLVEQPTADAAEDNNSPAPQPPADTPPPPQKKSGNPLDEELLKDLK</sequence>
<accession>A0A517YNV4</accession>